<dbReference type="Pfam" id="PF04149">
    <property type="entry name" value="DUF397"/>
    <property type="match status" value="1"/>
</dbReference>
<evidence type="ECO:0000313" key="2">
    <source>
        <dbReference type="EMBL" id="QEV06657.1"/>
    </source>
</evidence>
<dbReference type="GeneID" id="95535691"/>
<sequence>MQTIRWQKSTYSGDSSNCVETATTPAVVLVRDSKDAAGPRLALSPASWAAFLTHVAK</sequence>
<proteinExistence type="predicted"/>
<evidence type="ECO:0000259" key="1">
    <source>
        <dbReference type="Pfam" id="PF04149"/>
    </source>
</evidence>
<accession>A0ABX6AYA4</accession>
<protein>
    <submittedName>
        <fullName evidence="2">DUF397 domain-containing protein</fullName>
    </submittedName>
</protein>
<gene>
    <name evidence="2" type="ORF">CP972_14165</name>
</gene>
<keyword evidence="3" id="KW-1185">Reference proteome</keyword>
<feature type="domain" description="DUF397" evidence="1">
    <location>
        <begin position="5"/>
        <end position="55"/>
    </location>
</feature>
<dbReference type="EMBL" id="CP023697">
    <property type="protein sequence ID" value="QEV06657.1"/>
    <property type="molecule type" value="Genomic_DNA"/>
</dbReference>
<dbReference type="InterPro" id="IPR007278">
    <property type="entry name" value="DUF397"/>
</dbReference>
<dbReference type="RefSeq" id="WP_079040550.1">
    <property type="nucleotide sequence ID" value="NZ_CP023697.1"/>
</dbReference>
<name>A0ABX6AYA4_9ACTN</name>
<reference evidence="2 3" key="1">
    <citation type="submission" date="2017-09" db="EMBL/GenBank/DDBJ databases">
        <authorList>
            <person name="Lee N."/>
            <person name="Cho B.-K."/>
        </authorList>
    </citation>
    <scope>NUCLEOTIDE SEQUENCE [LARGE SCALE GENOMIC DNA]</scope>
    <source>
        <strain evidence="2 3">ATCC 13879</strain>
    </source>
</reference>
<evidence type="ECO:0000313" key="3">
    <source>
        <dbReference type="Proteomes" id="UP000326041"/>
    </source>
</evidence>
<organism evidence="2 3">
    <name type="scientific">Streptomyces prasinus</name>
    <dbReference type="NCBI Taxonomy" id="67345"/>
    <lineage>
        <taxon>Bacteria</taxon>
        <taxon>Bacillati</taxon>
        <taxon>Actinomycetota</taxon>
        <taxon>Actinomycetes</taxon>
        <taxon>Kitasatosporales</taxon>
        <taxon>Streptomycetaceae</taxon>
        <taxon>Streptomyces</taxon>
    </lineage>
</organism>
<dbReference type="Proteomes" id="UP000326041">
    <property type="component" value="Chromosome"/>
</dbReference>